<evidence type="ECO:0000313" key="4">
    <source>
        <dbReference type="Proteomes" id="UP000770717"/>
    </source>
</evidence>
<protein>
    <recommendedName>
        <fullName evidence="2">Spermatogenesis-associated protein 2 PUB-like domain-containing protein</fullName>
    </recommendedName>
</protein>
<accession>A0A8J6EU14</accession>
<dbReference type="InterPro" id="IPR048839">
    <property type="entry name" value="SPATA2_PUB-like"/>
</dbReference>
<comment type="similarity">
    <text evidence="1">Belongs to the SPATA2 family.</text>
</comment>
<comment type="caution">
    <text evidence="3">The sequence shown here is derived from an EMBL/GenBank/DDBJ whole genome shotgun (WGS) entry which is preliminary data.</text>
</comment>
<proteinExistence type="inferred from homology"/>
<dbReference type="PANTHER" id="PTHR15326:SF9">
    <property type="entry name" value="SPERMATOGENESIS-ASSOCIATED PROTEIN 2"/>
    <property type="match status" value="1"/>
</dbReference>
<organism evidence="3 4">
    <name type="scientific">Eleutherodactylus coqui</name>
    <name type="common">Puerto Rican coqui</name>
    <dbReference type="NCBI Taxonomy" id="57060"/>
    <lineage>
        <taxon>Eukaryota</taxon>
        <taxon>Metazoa</taxon>
        <taxon>Chordata</taxon>
        <taxon>Craniata</taxon>
        <taxon>Vertebrata</taxon>
        <taxon>Euteleostomi</taxon>
        <taxon>Amphibia</taxon>
        <taxon>Batrachia</taxon>
        <taxon>Anura</taxon>
        <taxon>Neobatrachia</taxon>
        <taxon>Hyloidea</taxon>
        <taxon>Eleutherodactylidae</taxon>
        <taxon>Eleutherodactylinae</taxon>
        <taxon>Eleutherodactylus</taxon>
        <taxon>Eleutherodactylus</taxon>
    </lineage>
</organism>
<dbReference type="PANTHER" id="PTHR15326">
    <property type="entry name" value="SPERMATOGENESIS-ASSOCIATED PROTEIN 2/TAMOZHENNIC"/>
    <property type="match status" value="1"/>
</dbReference>
<keyword evidence="4" id="KW-1185">Reference proteome</keyword>
<dbReference type="OrthoDB" id="9837000at2759"/>
<dbReference type="Pfam" id="PF21388">
    <property type="entry name" value="SPATA2_PUB-like"/>
    <property type="match status" value="1"/>
</dbReference>
<dbReference type="EMBL" id="WNTK01000012">
    <property type="protein sequence ID" value="KAG9475090.1"/>
    <property type="molecule type" value="Genomic_DNA"/>
</dbReference>
<evidence type="ECO:0000313" key="3">
    <source>
        <dbReference type="EMBL" id="KAG9475090.1"/>
    </source>
</evidence>
<sequence>MKSLADRQKLYEDYISHYECRNHEGNLALYDHELQCMGGTRCDSPAALGESYSQLIRQNLQTNTQERRTEVLKQMMKGFAILELICVNLFLFPWRKEIRTVKKFTGNFVYFVEPVIPEENIRQILQRVGYSILLDTEYIIGGQINTEEAKETAFELYLARIQCEKLLSLMKEDQTVCVSLLVNGPNNGIENTGYTSNDTSRSAGIHEVDGANNLGFKSNVPGNNDTTKVTDRTITYTSTQDVISVASENDSSSIRHMDSDEFLNKYSDLNLAQKPIFPLRIKQIKAKEWAVPVSEEPNVAKPHFPDSFMRDTASNTLEGRDLAEKVTCGLQDDNIDIRTFTDELETPKSLIFNESSADVIGPTKQERMVTKLKMKNVAEESLAYPIEETLPPDLAKLSDSSDLAKKEVKWAFLKTKEGTESVASPMPLSSDFSMLNLSSKSVNWTISTENRLREPPNSAYIPPMTPESECMRSPGIKPEENHFQAPSPQGDALLVNDFKMHEDTKEDYVMITKKDHLQH</sequence>
<dbReference type="Proteomes" id="UP000770717">
    <property type="component" value="Unassembled WGS sequence"/>
</dbReference>
<dbReference type="Gene3D" id="1.20.58.2190">
    <property type="match status" value="1"/>
</dbReference>
<evidence type="ECO:0000256" key="1">
    <source>
        <dbReference type="ARBA" id="ARBA00038142"/>
    </source>
</evidence>
<evidence type="ECO:0000259" key="2">
    <source>
        <dbReference type="Pfam" id="PF21388"/>
    </source>
</evidence>
<dbReference type="AlphaFoldDB" id="A0A8J6EU14"/>
<feature type="domain" description="Spermatogenesis-associated protein 2 PUB-like" evidence="2">
    <location>
        <begin position="67"/>
        <end position="171"/>
    </location>
</feature>
<name>A0A8J6EU14_ELECQ</name>
<dbReference type="GO" id="GO:0005737">
    <property type="term" value="C:cytoplasm"/>
    <property type="evidence" value="ECO:0007669"/>
    <property type="project" value="TreeGrafter"/>
</dbReference>
<reference evidence="3" key="1">
    <citation type="thesis" date="2020" institute="ProQuest LLC" country="789 East Eisenhower Parkway, Ann Arbor, MI, USA">
        <title>Comparative Genomics and Chromosome Evolution.</title>
        <authorList>
            <person name="Mudd A.B."/>
        </authorList>
    </citation>
    <scope>NUCLEOTIDE SEQUENCE</scope>
    <source>
        <strain evidence="3">HN-11 Male</strain>
        <tissue evidence="3">Kidney and liver</tissue>
    </source>
</reference>
<gene>
    <name evidence="3" type="ORF">GDO78_003508</name>
</gene>